<dbReference type="Gene3D" id="1.25.40.10">
    <property type="entry name" value="Tetratricopeptide repeat domain"/>
    <property type="match status" value="1"/>
</dbReference>
<feature type="domain" description="HTH cro/C1-type" evidence="2">
    <location>
        <begin position="9"/>
        <end position="63"/>
    </location>
</feature>
<keyword evidence="1" id="KW-0238">DNA-binding</keyword>
<dbReference type="CDD" id="cd00093">
    <property type="entry name" value="HTH_XRE"/>
    <property type="match status" value="1"/>
</dbReference>
<evidence type="ECO:0000313" key="4">
    <source>
        <dbReference type="Proteomes" id="UP000184097"/>
    </source>
</evidence>
<dbReference type="EMBL" id="FRDH01000004">
    <property type="protein sequence ID" value="SHN53554.1"/>
    <property type="molecule type" value="Genomic_DNA"/>
</dbReference>
<dbReference type="PROSITE" id="PS50943">
    <property type="entry name" value="HTH_CROC1"/>
    <property type="match status" value="1"/>
</dbReference>
<dbReference type="Gene3D" id="1.10.260.40">
    <property type="entry name" value="lambda repressor-like DNA-binding domains"/>
    <property type="match status" value="1"/>
</dbReference>
<evidence type="ECO:0000259" key="2">
    <source>
        <dbReference type="PROSITE" id="PS50943"/>
    </source>
</evidence>
<dbReference type="SUPFAM" id="SSF48452">
    <property type="entry name" value="TPR-like"/>
    <property type="match status" value="1"/>
</dbReference>
<evidence type="ECO:0000313" key="3">
    <source>
        <dbReference type="EMBL" id="SHN53554.1"/>
    </source>
</evidence>
<reference evidence="3 4" key="1">
    <citation type="submission" date="2016-12" db="EMBL/GenBank/DDBJ databases">
        <authorList>
            <person name="Song W.-J."/>
            <person name="Kurnit D.M."/>
        </authorList>
    </citation>
    <scope>NUCLEOTIDE SEQUENCE [LARGE SCALE GENOMIC DNA]</scope>
    <source>
        <strain evidence="3 4">DSM 14810</strain>
    </source>
</reference>
<dbReference type="PANTHER" id="PTHR46558:SF11">
    <property type="entry name" value="HTH-TYPE TRANSCRIPTIONAL REGULATOR XRE"/>
    <property type="match status" value="1"/>
</dbReference>
<dbReference type="Pfam" id="PF13176">
    <property type="entry name" value="TPR_7"/>
    <property type="match status" value="1"/>
</dbReference>
<dbReference type="InterPro" id="IPR010982">
    <property type="entry name" value="Lambda_DNA-bd_dom_sf"/>
</dbReference>
<organism evidence="3 4">
    <name type="scientific">Butyrivibrio hungatei DSM 14810</name>
    <dbReference type="NCBI Taxonomy" id="1121132"/>
    <lineage>
        <taxon>Bacteria</taxon>
        <taxon>Bacillati</taxon>
        <taxon>Bacillota</taxon>
        <taxon>Clostridia</taxon>
        <taxon>Lachnospirales</taxon>
        <taxon>Lachnospiraceae</taxon>
        <taxon>Butyrivibrio</taxon>
    </lineage>
</organism>
<protein>
    <submittedName>
        <fullName evidence="3">Helix-turn-helix domain-containing protein</fullName>
    </submittedName>
</protein>
<dbReference type="GO" id="GO:0003677">
    <property type="term" value="F:DNA binding"/>
    <property type="evidence" value="ECO:0007669"/>
    <property type="project" value="UniProtKB-KW"/>
</dbReference>
<dbReference type="SUPFAM" id="SSF47413">
    <property type="entry name" value="lambda repressor-like DNA-binding domains"/>
    <property type="match status" value="1"/>
</dbReference>
<dbReference type="InterPro" id="IPR001387">
    <property type="entry name" value="Cro/C1-type_HTH"/>
</dbReference>
<name>A0A1M7S580_9FIRM</name>
<dbReference type="AlphaFoldDB" id="A0A1M7S580"/>
<dbReference type="PANTHER" id="PTHR46558">
    <property type="entry name" value="TRACRIPTIONAL REGULATORY PROTEIN-RELATED-RELATED"/>
    <property type="match status" value="1"/>
</dbReference>
<accession>A0A1M7S580</accession>
<gene>
    <name evidence="3" type="ORF">SAMN02745247_01033</name>
</gene>
<dbReference type="SMART" id="SM00530">
    <property type="entry name" value="HTH_XRE"/>
    <property type="match status" value="1"/>
</dbReference>
<dbReference type="InterPro" id="IPR019734">
    <property type="entry name" value="TPR_rpt"/>
</dbReference>
<dbReference type="Proteomes" id="UP000184097">
    <property type="component" value="Unassembled WGS sequence"/>
</dbReference>
<proteinExistence type="predicted"/>
<evidence type="ECO:0000256" key="1">
    <source>
        <dbReference type="ARBA" id="ARBA00023125"/>
    </source>
</evidence>
<dbReference type="InterPro" id="IPR011990">
    <property type="entry name" value="TPR-like_helical_dom_sf"/>
</dbReference>
<dbReference type="RefSeq" id="WP_072701575.1">
    <property type="nucleotide sequence ID" value="NZ_FRDH01000004.1"/>
</dbReference>
<dbReference type="Pfam" id="PF01381">
    <property type="entry name" value="HTH_3"/>
    <property type="match status" value="1"/>
</dbReference>
<sequence>MQHKLSENIKKYRKEMNLTQSDLAEAFGITEGAVSKWESGNTVPDISLLMDLADFFDISVDTLLGYSISSKNIDDIISKMKNLLDEGKYDEAVSVAEKALVRYPGNFKILYKCAHTYGTALRQSNAKEYCKKAIELYENSIRYLYQNTDPEINEFVIKMEIAHVKFWDDIDKALADFEALNYMGVSDVQIARILMRKGKTDEALDKYTRTMVRALIHDLDMAAGMFIALISTGKNKAFVEASELMEWYLAIIDATSNGKISYLTKMKTVVLAFKAMSLSCSKNYGIMRQCLDEALALAKEFDKKPSNDFNGKIKFWHASEDFSTSVYDEIGCSAVDGIDNLFDEMMGKATPDAVVKKMKEAREYWDSIKHNE</sequence>